<keyword evidence="5" id="KW-0328">Glycosyltransferase</keyword>
<keyword evidence="2" id="KW-1133">Transmembrane helix</keyword>
<evidence type="ECO:0000313" key="6">
    <source>
        <dbReference type="Proteomes" id="UP001359886"/>
    </source>
</evidence>
<feature type="domain" description="Glycosyltransferase subfamily 4-like N-terminal" evidence="4">
    <location>
        <begin position="25"/>
        <end position="211"/>
    </location>
</feature>
<dbReference type="Proteomes" id="UP001359886">
    <property type="component" value="Unassembled WGS sequence"/>
</dbReference>
<reference evidence="5 6" key="1">
    <citation type="submission" date="2024-02" db="EMBL/GenBank/DDBJ databases">
        <title>A novel Wenzhouxiangellaceae bacterium, isolated from coastal sediments.</title>
        <authorList>
            <person name="Du Z.-J."/>
            <person name="Ye Y.-Q."/>
            <person name="Zhang X.-Y."/>
        </authorList>
    </citation>
    <scope>NUCLEOTIDE SEQUENCE [LARGE SCALE GENOMIC DNA]</scope>
    <source>
        <strain evidence="5 6">CH-27</strain>
    </source>
</reference>
<dbReference type="Pfam" id="PF13439">
    <property type="entry name" value="Glyco_transf_4"/>
    <property type="match status" value="1"/>
</dbReference>
<dbReference type="EC" id="2.4.-.-" evidence="5"/>
<dbReference type="RefSeq" id="WP_354696695.1">
    <property type="nucleotide sequence ID" value="NZ_JAZHOG010000013.1"/>
</dbReference>
<evidence type="ECO:0000256" key="2">
    <source>
        <dbReference type="SAM" id="Phobius"/>
    </source>
</evidence>
<dbReference type="SUPFAM" id="SSF53448">
    <property type="entry name" value="Nucleotide-diphospho-sugar transferases"/>
    <property type="match status" value="1"/>
</dbReference>
<dbReference type="Gene3D" id="3.40.50.2000">
    <property type="entry name" value="Glycogen Phosphorylase B"/>
    <property type="match status" value="2"/>
</dbReference>
<proteinExistence type="predicted"/>
<feature type="transmembrane region" description="Helical" evidence="2">
    <location>
        <begin position="690"/>
        <end position="706"/>
    </location>
</feature>
<accession>A0AAW9RMP5</accession>
<feature type="domain" description="Glycosyltransferase 2-like" evidence="3">
    <location>
        <begin position="425"/>
        <end position="582"/>
    </location>
</feature>
<feature type="transmembrane region" description="Helical" evidence="2">
    <location>
        <begin position="718"/>
        <end position="740"/>
    </location>
</feature>
<protein>
    <submittedName>
        <fullName evidence="5">Glycosyltransferase</fullName>
        <ecNumber evidence="5">2.4.-.-</ecNumber>
    </submittedName>
</protein>
<dbReference type="InterPro" id="IPR029044">
    <property type="entry name" value="Nucleotide-diphossugar_trans"/>
</dbReference>
<dbReference type="InterPro" id="IPR028098">
    <property type="entry name" value="Glyco_trans_4-like_N"/>
</dbReference>
<organism evidence="5 6">
    <name type="scientific">Elongatibacter sediminis</name>
    <dbReference type="NCBI Taxonomy" id="3119006"/>
    <lineage>
        <taxon>Bacteria</taxon>
        <taxon>Pseudomonadati</taxon>
        <taxon>Pseudomonadota</taxon>
        <taxon>Gammaproteobacteria</taxon>
        <taxon>Chromatiales</taxon>
        <taxon>Wenzhouxiangellaceae</taxon>
        <taxon>Elongatibacter</taxon>
    </lineage>
</organism>
<dbReference type="PANTHER" id="PTHR43685:SF3">
    <property type="entry name" value="SLR2126 PROTEIN"/>
    <property type="match status" value="1"/>
</dbReference>
<dbReference type="InterPro" id="IPR050834">
    <property type="entry name" value="Glycosyltransf_2"/>
</dbReference>
<feature type="transmembrane region" description="Helical" evidence="2">
    <location>
        <begin position="660"/>
        <end position="678"/>
    </location>
</feature>
<dbReference type="InterPro" id="IPR001173">
    <property type="entry name" value="Glyco_trans_2-like"/>
</dbReference>
<dbReference type="EMBL" id="JAZHOG010000013">
    <property type="protein sequence ID" value="MEJ8569373.1"/>
    <property type="molecule type" value="Genomic_DNA"/>
</dbReference>
<dbReference type="Pfam" id="PF13692">
    <property type="entry name" value="Glyco_trans_1_4"/>
    <property type="match status" value="1"/>
</dbReference>
<evidence type="ECO:0000313" key="5">
    <source>
        <dbReference type="EMBL" id="MEJ8569373.1"/>
    </source>
</evidence>
<keyword evidence="2" id="KW-0472">Membrane</keyword>
<keyword evidence="5" id="KW-0808">Transferase</keyword>
<keyword evidence="2" id="KW-0812">Transmembrane</keyword>
<comment type="caution">
    <text evidence="5">The sequence shown here is derived from an EMBL/GenBank/DDBJ whole genome shotgun (WGS) entry which is preliminary data.</text>
</comment>
<dbReference type="GO" id="GO:0016757">
    <property type="term" value="F:glycosyltransferase activity"/>
    <property type="evidence" value="ECO:0007669"/>
    <property type="project" value="UniProtKB-KW"/>
</dbReference>
<dbReference type="Gene3D" id="3.90.550.10">
    <property type="entry name" value="Spore Coat Polysaccharide Biosynthesis Protein SpsA, Chain A"/>
    <property type="match status" value="1"/>
</dbReference>
<evidence type="ECO:0000259" key="3">
    <source>
        <dbReference type="Pfam" id="PF00535"/>
    </source>
</evidence>
<sequence length="753" mass="84588">MKILYVTYGLPVPPSSGARLRDFHLIRRVARHHEVYVLSLLEPQDDLRRTAEAGSFCAQVDGVAADRGPVGSSLMAIRGLLRGRPAATATYYYPALARRIRELTRQHRFDLVQFEHSFLAPYRTALDPDFDGATVLSLHNLGQHQYDSIYRMSSGFQRLVAAGKAGLMRGWESRLAADFDHVIVVSSQDRERLRREAEGINATVIGNGVDCGELQAQAPVDDESEDLLFVGTLGYPPNEDAVRWFCAEILPRIRDRRPACRLIVAGAGGHERVRDLHVPGRIEIIGRFTDPRPLYARARLAVVPLRSGGGSRLKILEAMALGRPVVSTALGREGLDLVPGHDLIEADQPDHFADAVCDLLENPRRAQDLATTARNTVERHHDWNLLAHRLLEVYDQWVPERPRSSVHDVTQTQRRPRSDGPPRLSVIIPVYNMREDLERCLDALAQSSLADHESIVVDDGSDDGSAEVAASRCDRLIRLDRNRGQSEARNRGAREARAPLLFFLDADVLVEPETLDRLLEVFQQHADLAAMFCSYQHDTPAGNFSSQYKNLQHHYTHQVSRREAATFCGGFGAIRRELFIDIGGFDSRQRFMEDVDLGYRLHQAGHRILLCPDIQLTHTKRYTLRGLIRSDVLQRAIPWTRVMLERRVFRNDLNTRSNQVLSVALVCLMIVLPLIPGWPGVALIAAESGLLALLLVINSRFLAFLYRKRGSLFVLRAVPMIVLQYAYSGVGLGLGVLAHLRDRMRITARPERV</sequence>
<dbReference type="AlphaFoldDB" id="A0AAW9RMP5"/>
<feature type="region of interest" description="Disordered" evidence="1">
    <location>
        <begin position="402"/>
        <end position="422"/>
    </location>
</feature>
<gene>
    <name evidence="5" type="ORF">V3330_17235</name>
</gene>
<dbReference type="PANTHER" id="PTHR43685">
    <property type="entry name" value="GLYCOSYLTRANSFERASE"/>
    <property type="match status" value="1"/>
</dbReference>
<evidence type="ECO:0000256" key="1">
    <source>
        <dbReference type="SAM" id="MobiDB-lite"/>
    </source>
</evidence>
<dbReference type="CDD" id="cd04186">
    <property type="entry name" value="GT_2_like_c"/>
    <property type="match status" value="1"/>
</dbReference>
<evidence type="ECO:0000259" key="4">
    <source>
        <dbReference type="Pfam" id="PF13439"/>
    </source>
</evidence>
<dbReference type="CDD" id="cd03801">
    <property type="entry name" value="GT4_PimA-like"/>
    <property type="match status" value="1"/>
</dbReference>
<dbReference type="Pfam" id="PF00535">
    <property type="entry name" value="Glycos_transf_2"/>
    <property type="match status" value="1"/>
</dbReference>
<keyword evidence="6" id="KW-1185">Reference proteome</keyword>
<name>A0AAW9RMP5_9GAMM</name>
<dbReference type="SUPFAM" id="SSF53756">
    <property type="entry name" value="UDP-Glycosyltransferase/glycogen phosphorylase"/>
    <property type="match status" value="1"/>
</dbReference>